<keyword evidence="2" id="KW-1185">Reference proteome</keyword>
<dbReference type="SUPFAM" id="SSF63829">
    <property type="entry name" value="Calcium-dependent phosphotriesterase"/>
    <property type="match status" value="1"/>
</dbReference>
<reference evidence="1 2" key="1">
    <citation type="submission" date="2020-02" db="EMBL/GenBank/DDBJ databases">
        <title>Draft genome sequence of Haematococcus lacustris strain NIES-144.</title>
        <authorList>
            <person name="Morimoto D."/>
            <person name="Nakagawa S."/>
            <person name="Yoshida T."/>
            <person name="Sawayama S."/>
        </authorList>
    </citation>
    <scope>NUCLEOTIDE SEQUENCE [LARGE SCALE GENOMIC DNA]</scope>
    <source>
        <strain evidence="1 2">NIES-144</strain>
    </source>
</reference>
<accession>A0A6A0A6G1</accession>
<comment type="caution">
    <text evidence="1">The sequence shown here is derived from an EMBL/GenBank/DDBJ whole genome shotgun (WGS) entry which is preliminary data.</text>
</comment>
<dbReference type="Gene3D" id="2.130.10.10">
    <property type="entry name" value="YVTN repeat-like/Quinoprotein amine dehydrogenase"/>
    <property type="match status" value="1"/>
</dbReference>
<protein>
    <submittedName>
        <fullName evidence="1">Uncharacterized protein</fullName>
    </submittedName>
</protein>
<dbReference type="EMBL" id="BLLF01003749">
    <property type="protein sequence ID" value="GFH28115.1"/>
    <property type="molecule type" value="Genomic_DNA"/>
</dbReference>
<proteinExistence type="predicted"/>
<dbReference type="Proteomes" id="UP000485058">
    <property type="component" value="Unassembled WGS sequence"/>
</dbReference>
<dbReference type="InterPro" id="IPR015943">
    <property type="entry name" value="WD40/YVTN_repeat-like_dom_sf"/>
</dbReference>
<sequence length="240" mass="24967">MEAQGTLHSLLKHIIAFAADAAGFAALSLCKGWDGRGAYLVGSRDGSGFARLVDLDTIPSSVALDSEGCLWVAQGRAIAQLTATGAATGKHFIVPESHCGYGGTASALQFIQDRMLIFIGTSNSTMYVYDTKSQSCSQLAQHVSPEHGLAVIPNNEGMRVKVLFISKSGSLCQLDLASNEVKLPVLLLRGGGAGAAEVRPGGHWKHAGSQQGRRRAVLPATPRYEGATQAGLPALPSGVG</sequence>
<gene>
    <name evidence="1" type="ORF">HaLaN_26553</name>
</gene>
<organism evidence="1 2">
    <name type="scientific">Haematococcus lacustris</name>
    <name type="common">Green alga</name>
    <name type="synonym">Haematococcus pluvialis</name>
    <dbReference type="NCBI Taxonomy" id="44745"/>
    <lineage>
        <taxon>Eukaryota</taxon>
        <taxon>Viridiplantae</taxon>
        <taxon>Chlorophyta</taxon>
        <taxon>core chlorophytes</taxon>
        <taxon>Chlorophyceae</taxon>
        <taxon>CS clade</taxon>
        <taxon>Chlamydomonadales</taxon>
        <taxon>Haematococcaceae</taxon>
        <taxon>Haematococcus</taxon>
    </lineage>
</organism>
<evidence type="ECO:0000313" key="2">
    <source>
        <dbReference type="Proteomes" id="UP000485058"/>
    </source>
</evidence>
<name>A0A6A0A6G1_HAELA</name>
<evidence type="ECO:0000313" key="1">
    <source>
        <dbReference type="EMBL" id="GFH28115.1"/>
    </source>
</evidence>
<dbReference type="AlphaFoldDB" id="A0A6A0A6G1"/>